<comment type="caution">
    <text evidence="8">The sequence shown here is derived from an EMBL/GenBank/DDBJ whole genome shotgun (WGS) entry which is preliminary data.</text>
</comment>
<feature type="transmembrane region" description="Helical" evidence="7">
    <location>
        <begin position="125"/>
        <end position="144"/>
    </location>
</feature>
<proteinExistence type="inferred from homology"/>
<comment type="subcellular location">
    <subcellularLocation>
        <location evidence="2 7">Membrane</location>
        <topology evidence="2 7">Multi-pass membrane protein</topology>
    </subcellularLocation>
</comment>
<organism evidence="8 9">
    <name type="scientific">Escallonia rubra</name>
    <dbReference type="NCBI Taxonomy" id="112253"/>
    <lineage>
        <taxon>Eukaryota</taxon>
        <taxon>Viridiplantae</taxon>
        <taxon>Streptophyta</taxon>
        <taxon>Embryophyta</taxon>
        <taxon>Tracheophyta</taxon>
        <taxon>Spermatophyta</taxon>
        <taxon>Magnoliopsida</taxon>
        <taxon>eudicotyledons</taxon>
        <taxon>Gunneridae</taxon>
        <taxon>Pentapetalae</taxon>
        <taxon>asterids</taxon>
        <taxon>campanulids</taxon>
        <taxon>Escalloniales</taxon>
        <taxon>Escalloniaceae</taxon>
        <taxon>Escallonia</taxon>
    </lineage>
</organism>
<sequence>MQSPTTTAATAAVATYTTIPISGADVISRSFQNLSASLSRSRPWPEFLAGAGSFDRPDSLSGAGIRLRCNAKYFGANYAILTSACAAASLIGSPVALIVAAFVGMLWLVLYFFREDPLVVLGRHVSDWAVMVGLVTVSVLAVWFTGIFNNLLIGVGVGVLISAVHGVFRNPEGLFLDENDAASDVLPGVALIFWALLISGLILESVYCLYCGCLEFVVFFVLDFSSAKLDRERSTPQHMDLDIAPVLTGAKDSSQ</sequence>
<evidence type="ECO:0000313" key="9">
    <source>
        <dbReference type="Proteomes" id="UP001187471"/>
    </source>
</evidence>
<gene>
    <name evidence="8" type="ORF">RJ640_004972</name>
</gene>
<evidence type="ECO:0000313" key="8">
    <source>
        <dbReference type="EMBL" id="KAK2971952.1"/>
    </source>
</evidence>
<dbReference type="Pfam" id="PF03208">
    <property type="entry name" value="PRA1"/>
    <property type="match status" value="1"/>
</dbReference>
<dbReference type="GO" id="GO:0016020">
    <property type="term" value="C:membrane"/>
    <property type="evidence" value="ECO:0007669"/>
    <property type="project" value="UniProtKB-SubCell"/>
</dbReference>
<comment type="similarity">
    <text evidence="3 7">Belongs to the PRA1 family.</text>
</comment>
<evidence type="ECO:0000256" key="6">
    <source>
        <dbReference type="ARBA" id="ARBA00023136"/>
    </source>
</evidence>
<name>A0AA88QNX7_9ASTE</name>
<dbReference type="InterPro" id="IPR004895">
    <property type="entry name" value="Prenylated_rab_accept_PRA1"/>
</dbReference>
<keyword evidence="7" id="KW-0813">Transport</keyword>
<dbReference type="EMBL" id="JAVXUO010002540">
    <property type="protein sequence ID" value="KAK2971952.1"/>
    <property type="molecule type" value="Genomic_DNA"/>
</dbReference>
<feature type="transmembrane region" description="Helical" evidence="7">
    <location>
        <begin position="151"/>
        <end position="168"/>
    </location>
</feature>
<keyword evidence="5 7" id="KW-1133">Transmembrane helix</keyword>
<evidence type="ECO:0000256" key="5">
    <source>
        <dbReference type="ARBA" id="ARBA00022989"/>
    </source>
</evidence>
<dbReference type="PANTHER" id="PTHR19317">
    <property type="entry name" value="PRENYLATED RAB ACCEPTOR 1-RELATED"/>
    <property type="match status" value="1"/>
</dbReference>
<evidence type="ECO:0000256" key="4">
    <source>
        <dbReference type="ARBA" id="ARBA00022692"/>
    </source>
</evidence>
<feature type="transmembrane region" description="Helical" evidence="7">
    <location>
        <begin position="188"/>
        <end position="221"/>
    </location>
</feature>
<dbReference type="AlphaFoldDB" id="A0AA88QNX7"/>
<feature type="transmembrane region" description="Helical" evidence="7">
    <location>
        <begin position="80"/>
        <end position="113"/>
    </location>
</feature>
<evidence type="ECO:0000256" key="1">
    <source>
        <dbReference type="ARBA" id="ARBA00002501"/>
    </source>
</evidence>
<dbReference type="GO" id="GO:0005783">
    <property type="term" value="C:endoplasmic reticulum"/>
    <property type="evidence" value="ECO:0007669"/>
    <property type="project" value="UniProtKB-ARBA"/>
</dbReference>
<comment type="function">
    <text evidence="1 7">May be involved in both secretory and endocytic intracellular trafficking in the endosomal/prevacuolar compartments.</text>
</comment>
<evidence type="ECO:0000256" key="3">
    <source>
        <dbReference type="ARBA" id="ARBA00006483"/>
    </source>
</evidence>
<accession>A0AA88QNX7</accession>
<dbReference type="Proteomes" id="UP001187471">
    <property type="component" value="Unassembled WGS sequence"/>
</dbReference>
<dbReference type="GO" id="GO:0016192">
    <property type="term" value="P:vesicle-mediated transport"/>
    <property type="evidence" value="ECO:0007669"/>
    <property type="project" value="TreeGrafter"/>
</dbReference>
<protein>
    <recommendedName>
        <fullName evidence="7">PRA1 family protein</fullName>
    </recommendedName>
</protein>
<keyword evidence="9" id="KW-1185">Reference proteome</keyword>
<reference evidence="8" key="1">
    <citation type="submission" date="2022-12" db="EMBL/GenBank/DDBJ databases">
        <title>Draft genome assemblies for two species of Escallonia (Escalloniales).</title>
        <authorList>
            <person name="Chanderbali A."/>
            <person name="Dervinis C."/>
            <person name="Anghel I."/>
            <person name="Soltis D."/>
            <person name="Soltis P."/>
            <person name="Zapata F."/>
        </authorList>
    </citation>
    <scope>NUCLEOTIDE SEQUENCE</scope>
    <source>
        <strain evidence="8">UCBG92.1500</strain>
        <tissue evidence="8">Leaf</tissue>
    </source>
</reference>
<dbReference type="PANTHER" id="PTHR19317:SF53">
    <property type="entry name" value="PRA1 FAMILY PROTEIN G1"/>
    <property type="match status" value="1"/>
</dbReference>
<dbReference type="GO" id="GO:0005794">
    <property type="term" value="C:Golgi apparatus"/>
    <property type="evidence" value="ECO:0007669"/>
    <property type="project" value="TreeGrafter"/>
</dbReference>
<evidence type="ECO:0000256" key="2">
    <source>
        <dbReference type="ARBA" id="ARBA00004141"/>
    </source>
</evidence>
<keyword evidence="4 7" id="KW-0812">Transmembrane</keyword>
<evidence type="ECO:0000256" key="7">
    <source>
        <dbReference type="RuleBase" id="RU363107"/>
    </source>
</evidence>
<keyword evidence="6 7" id="KW-0472">Membrane</keyword>